<proteinExistence type="predicted"/>
<protein>
    <submittedName>
        <fullName evidence="1">MS149</fullName>
    </submittedName>
</protein>
<evidence type="ECO:0000313" key="1">
    <source>
        <dbReference type="EMBL" id="AAK62871.1"/>
    </source>
</evidence>
<organism evidence="1">
    <name type="scientific">Microscilla sp. PRE1</name>
    <dbReference type="NCBI Taxonomy" id="155537"/>
    <lineage>
        <taxon>Bacteria</taxon>
        <taxon>Pseudomonadati</taxon>
        <taxon>Bacteroidota</taxon>
        <taxon>Cytophagia</taxon>
        <taxon>Cytophagales</taxon>
        <taxon>Microscillaceae</taxon>
        <taxon>Microscilla</taxon>
    </lineage>
</organism>
<dbReference type="RefSeq" id="WP_010925663.1">
    <property type="nucleotide sequence ID" value="NC_002806.1"/>
</dbReference>
<reference evidence="1" key="1">
    <citation type="journal article" date="2001" name="Appl. Environ. Microbiol.">
        <title>Sequence analysis of a 101-kilobase plasmid required for agar degradation by a Microscilla isolate.</title>
        <authorList>
            <person name="Zhong Z."/>
            <person name="Toukdarian A."/>
            <person name="Helinski D."/>
            <person name="Knauf V."/>
            <person name="Sykes S."/>
            <person name="Wilkinson J.E."/>
            <person name="O'Bryne C."/>
            <person name="Shea T."/>
            <person name="DeLoughery C."/>
            <person name="Caspi R."/>
        </authorList>
    </citation>
    <scope>NUCLEOTIDE SEQUENCE</scope>
    <source>
        <strain evidence="1">PRE1</strain>
        <plasmid evidence="1">pSD15</plasmid>
    </source>
</reference>
<accession>Q93P82</accession>
<dbReference type="EMBL" id="AF339846">
    <property type="protein sequence ID" value="AAK62871.1"/>
    <property type="molecule type" value="Genomic_DNA"/>
</dbReference>
<sequence length="145" mass="17743">MKFKYDYREGQIYLIRFADCHKVGYSKNLHYRIGRYEKKYEEQKKELLWLEQFDYVFLALLAEHVLCQVFRPYRHLNRREWIHPKISEVEIMQCMEIIADAIRQDFANPQYLNWYKCGMRDANKKRIFEKIKEACNVILDCSSSV</sequence>
<geneLocation type="plasmid" evidence="1">
    <name>pSD15</name>
</geneLocation>
<dbReference type="AlphaFoldDB" id="Q93P82"/>
<keyword evidence="1" id="KW-0614">Plasmid</keyword>
<name>Q93P82_9BACT</name>